<dbReference type="Proteomes" id="UP000198348">
    <property type="component" value="Unassembled WGS sequence"/>
</dbReference>
<dbReference type="InterPro" id="IPR000873">
    <property type="entry name" value="AMP-dep_synth/lig_dom"/>
</dbReference>
<keyword evidence="2" id="KW-0436">Ligase</keyword>
<dbReference type="InterPro" id="IPR045851">
    <property type="entry name" value="AMP-bd_C_sf"/>
</dbReference>
<dbReference type="InterPro" id="IPR025110">
    <property type="entry name" value="AMP-bd_C"/>
</dbReference>
<evidence type="ECO:0000259" key="3">
    <source>
        <dbReference type="Pfam" id="PF00501"/>
    </source>
</evidence>
<evidence type="ECO:0000313" key="6">
    <source>
        <dbReference type="Proteomes" id="UP000198348"/>
    </source>
</evidence>
<keyword evidence="6" id="KW-1185">Reference proteome</keyword>
<dbReference type="OrthoDB" id="9803968at2"/>
<dbReference type="PANTHER" id="PTHR24096:SF323">
    <property type="entry name" value="BLR3536 PROTEIN"/>
    <property type="match status" value="1"/>
</dbReference>
<organism evidence="5 6">
    <name type="scientific">Haloechinothrix alba</name>
    <dbReference type="NCBI Taxonomy" id="664784"/>
    <lineage>
        <taxon>Bacteria</taxon>
        <taxon>Bacillati</taxon>
        <taxon>Actinomycetota</taxon>
        <taxon>Actinomycetes</taxon>
        <taxon>Pseudonocardiales</taxon>
        <taxon>Pseudonocardiaceae</taxon>
        <taxon>Haloechinothrix</taxon>
    </lineage>
</organism>
<comment type="similarity">
    <text evidence="1">Belongs to the ATP-dependent AMP-binding enzyme family.</text>
</comment>
<reference evidence="5 6" key="1">
    <citation type="submission" date="2017-06" db="EMBL/GenBank/DDBJ databases">
        <authorList>
            <person name="Kim H.J."/>
            <person name="Triplett B.A."/>
        </authorList>
    </citation>
    <scope>NUCLEOTIDE SEQUENCE [LARGE SCALE GENOMIC DNA]</scope>
    <source>
        <strain evidence="5 6">DSM 45207</strain>
    </source>
</reference>
<evidence type="ECO:0000259" key="4">
    <source>
        <dbReference type="Pfam" id="PF13193"/>
    </source>
</evidence>
<dbReference type="InterPro" id="IPR020845">
    <property type="entry name" value="AMP-binding_CS"/>
</dbReference>
<gene>
    <name evidence="5" type="ORF">SAMN06265360_111171</name>
</gene>
<dbReference type="Gene3D" id="3.30.300.30">
    <property type="match status" value="1"/>
</dbReference>
<dbReference type="FunFam" id="3.30.300.30:FF:000008">
    <property type="entry name" value="2,3-dihydroxybenzoate-AMP ligase"/>
    <property type="match status" value="1"/>
</dbReference>
<feature type="domain" description="AMP-dependent synthetase/ligase" evidence="3">
    <location>
        <begin position="6"/>
        <end position="359"/>
    </location>
</feature>
<dbReference type="InterPro" id="IPR042099">
    <property type="entry name" value="ANL_N_sf"/>
</dbReference>
<accession>A0A238XPW0</accession>
<evidence type="ECO:0000256" key="2">
    <source>
        <dbReference type="ARBA" id="ARBA00022598"/>
    </source>
</evidence>
<dbReference type="PANTHER" id="PTHR24096">
    <property type="entry name" value="LONG-CHAIN-FATTY-ACID--COA LIGASE"/>
    <property type="match status" value="1"/>
</dbReference>
<evidence type="ECO:0000313" key="5">
    <source>
        <dbReference type="EMBL" id="SNR60722.1"/>
    </source>
</evidence>
<dbReference type="EMBL" id="FZNW01000011">
    <property type="protein sequence ID" value="SNR60722.1"/>
    <property type="molecule type" value="Genomic_DNA"/>
</dbReference>
<dbReference type="RefSeq" id="WP_089301784.1">
    <property type="nucleotide sequence ID" value="NZ_FZNW01000011.1"/>
</dbReference>
<dbReference type="AlphaFoldDB" id="A0A238XPW0"/>
<evidence type="ECO:0000256" key="1">
    <source>
        <dbReference type="ARBA" id="ARBA00006432"/>
    </source>
</evidence>
<sequence>MYPGTHAHRTPDKPAVVMAETGEQLSYRVLDENSARLARVLNDAGLRRGDVVAMLSENRLECFEAYWAALRSGLYINAINTHLGVEEIAHIVNDSGARALVTTAKQAEVAEALVAHTSGVANRYAIDGHLTGHRDYGTALAEAGPRLTHEPRGATMLYSSGTTGEPKGIKTALPDASVSDPGEPITHLLQRMYELTAADVYLSPAPIYHAAPLNWCGALHALGATVVMMKRFDAEGALRAIEHFGITVTQVVPTMFVRMLKLPEKTREAYDMSSLRVAVHAAAPCPTDVKRAMIDWWGPILHEYYGSTEGNGITFIDTEQWLRKPGSVGRAALGTARICDDDGAELGAGEVGLVYFERDHLPFEYHNDPEKTKIAQHPQHPTWTTVGDVGYLDEDGFLYLTDRKSFMIISGGVNIYPQEIESVLTLHPAVDDVAVIGVPDTDMGEQVKAVIKPAHELEASNQLGEELIEYVRSRLAHYKAPRSVDFVTTLPRTATGKLRKGELRDQYVDQ</sequence>
<dbReference type="PROSITE" id="PS00455">
    <property type="entry name" value="AMP_BINDING"/>
    <property type="match status" value="1"/>
</dbReference>
<dbReference type="Pfam" id="PF00501">
    <property type="entry name" value="AMP-binding"/>
    <property type="match status" value="1"/>
</dbReference>
<dbReference type="Gene3D" id="3.40.50.12780">
    <property type="entry name" value="N-terminal domain of ligase-like"/>
    <property type="match status" value="1"/>
</dbReference>
<protein>
    <submittedName>
        <fullName evidence="5">Fatty-acyl-CoA synthase</fullName>
    </submittedName>
</protein>
<dbReference type="Pfam" id="PF13193">
    <property type="entry name" value="AMP-binding_C"/>
    <property type="match status" value="1"/>
</dbReference>
<dbReference type="SUPFAM" id="SSF56801">
    <property type="entry name" value="Acetyl-CoA synthetase-like"/>
    <property type="match status" value="1"/>
</dbReference>
<dbReference type="GO" id="GO:0016405">
    <property type="term" value="F:CoA-ligase activity"/>
    <property type="evidence" value="ECO:0007669"/>
    <property type="project" value="TreeGrafter"/>
</dbReference>
<feature type="domain" description="AMP-binding enzyme C-terminal" evidence="4">
    <location>
        <begin position="419"/>
        <end position="497"/>
    </location>
</feature>
<proteinExistence type="inferred from homology"/>
<name>A0A238XPW0_9PSEU</name>